<dbReference type="EMBL" id="CM042014">
    <property type="protein sequence ID" value="KAI3721216.1"/>
    <property type="molecule type" value="Genomic_DNA"/>
</dbReference>
<organism evidence="1 2">
    <name type="scientific">Cichorium intybus</name>
    <name type="common">Chicory</name>
    <dbReference type="NCBI Taxonomy" id="13427"/>
    <lineage>
        <taxon>Eukaryota</taxon>
        <taxon>Viridiplantae</taxon>
        <taxon>Streptophyta</taxon>
        <taxon>Embryophyta</taxon>
        <taxon>Tracheophyta</taxon>
        <taxon>Spermatophyta</taxon>
        <taxon>Magnoliopsida</taxon>
        <taxon>eudicotyledons</taxon>
        <taxon>Gunneridae</taxon>
        <taxon>Pentapetalae</taxon>
        <taxon>asterids</taxon>
        <taxon>campanulids</taxon>
        <taxon>Asterales</taxon>
        <taxon>Asteraceae</taxon>
        <taxon>Cichorioideae</taxon>
        <taxon>Cichorieae</taxon>
        <taxon>Cichoriinae</taxon>
        <taxon>Cichorium</taxon>
    </lineage>
</organism>
<reference evidence="2" key="1">
    <citation type="journal article" date="2022" name="Mol. Ecol. Resour.">
        <title>The genomes of chicory, endive, great burdock and yacon provide insights into Asteraceae palaeo-polyploidization history and plant inulin production.</title>
        <authorList>
            <person name="Fan W."/>
            <person name="Wang S."/>
            <person name="Wang H."/>
            <person name="Wang A."/>
            <person name="Jiang F."/>
            <person name="Liu H."/>
            <person name="Zhao H."/>
            <person name="Xu D."/>
            <person name="Zhang Y."/>
        </authorList>
    </citation>
    <scope>NUCLEOTIDE SEQUENCE [LARGE SCALE GENOMIC DNA]</scope>
    <source>
        <strain evidence="2">cv. Punajuju</strain>
    </source>
</reference>
<keyword evidence="2" id="KW-1185">Reference proteome</keyword>
<evidence type="ECO:0000313" key="1">
    <source>
        <dbReference type="EMBL" id="KAI3721216.1"/>
    </source>
</evidence>
<protein>
    <submittedName>
        <fullName evidence="1">Uncharacterized protein</fullName>
    </submittedName>
</protein>
<sequence>MVHSFLTINMLRRYGYMNKSRYTIQSLPSPFLIQRSISPHLSCLSIPSLSLLALSLALFSSKVSQSIFSTLKMAKRICWRSADWKDGSY</sequence>
<name>A0ACB9BHE1_CICIN</name>
<proteinExistence type="predicted"/>
<evidence type="ECO:0000313" key="2">
    <source>
        <dbReference type="Proteomes" id="UP001055811"/>
    </source>
</evidence>
<dbReference type="Proteomes" id="UP001055811">
    <property type="component" value="Linkage Group LG06"/>
</dbReference>
<gene>
    <name evidence="1" type="ORF">L2E82_32222</name>
</gene>
<accession>A0ACB9BHE1</accession>
<comment type="caution">
    <text evidence="1">The sequence shown here is derived from an EMBL/GenBank/DDBJ whole genome shotgun (WGS) entry which is preliminary data.</text>
</comment>
<reference evidence="1 2" key="2">
    <citation type="journal article" date="2022" name="Mol. Ecol. Resour.">
        <title>The genomes of chicory, endive, great burdock and yacon provide insights into Asteraceae paleo-polyploidization history and plant inulin production.</title>
        <authorList>
            <person name="Fan W."/>
            <person name="Wang S."/>
            <person name="Wang H."/>
            <person name="Wang A."/>
            <person name="Jiang F."/>
            <person name="Liu H."/>
            <person name="Zhao H."/>
            <person name="Xu D."/>
            <person name="Zhang Y."/>
        </authorList>
    </citation>
    <scope>NUCLEOTIDE SEQUENCE [LARGE SCALE GENOMIC DNA]</scope>
    <source>
        <strain evidence="2">cv. Punajuju</strain>
        <tissue evidence="1">Leaves</tissue>
    </source>
</reference>